<dbReference type="AlphaFoldDB" id="A0A0G0C852"/>
<dbReference type="GO" id="GO:0005975">
    <property type="term" value="P:carbohydrate metabolic process"/>
    <property type="evidence" value="ECO:0007669"/>
    <property type="project" value="InterPro"/>
</dbReference>
<evidence type="ECO:0000256" key="2">
    <source>
        <dbReference type="ARBA" id="ARBA00022679"/>
    </source>
</evidence>
<name>A0A0G0C852_9BACT</name>
<dbReference type="PATRIC" id="fig|1619097.3.peg.108"/>
<evidence type="ECO:0008006" key="5">
    <source>
        <dbReference type="Google" id="ProtNLM"/>
    </source>
</evidence>
<dbReference type="PANTHER" id="PTHR11927">
    <property type="entry name" value="GALACTOSIDE 2-L-FUCOSYLTRANSFERASE"/>
    <property type="match status" value="1"/>
</dbReference>
<evidence type="ECO:0000313" key="4">
    <source>
        <dbReference type="Proteomes" id="UP000034816"/>
    </source>
</evidence>
<dbReference type="Proteomes" id="UP000034816">
    <property type="component" value="Unassembled WGS sequence"/>
</dbReference>
<proteinExistence type="predicted"/>
<dbReference type="GO" id="GO:0016020">
    <property type="term" value="C:membrane"/>
    <property type="evidence" value="ECO:0007669"/>
    <property type="project" value="InterPro"/>
</dbReference>
<dbReference type="Gene3D" id="3.40.50.11350">
    <property type="match status" value="1"/>
</dbReference>
<dbReference type="InterPro" id="IPR002516">
    <property type="entry name" value="Glyco_trans_11"/>
</dbReference>
<organism evidence="3 4">
    <name type="scientific">candidate division WS6 bacterium GW2011_GWF1_35_23</name>
    <dbReference type="NCBI Taxonomy" id="1619097"/>
    <lineage>
        <taxon>Bacteria</taxon>
        <taxon>Candidatus Dojkabacteria</taxon>
    </lineage>
</organism>
<accession>A0A0G0C852</accession>
<gene>
    <name evidence="3" type="ORF">UR73_C0007G0019</name>
</gene>
<protein>
    <recommendedName>
        <fullName evidence="5">Glycosyl transferase family 11</fullName>
    </recommendedName>
</protein>
<dbReference type="GO" id="GO:0008107">
    <property type="term" value="F:galactoside 2-alpha-L-fucosyltransferase activity"/>
    <property type="evidence" value="ECO:0007669"/>
    <property type="project" value="InterPro"/>
</dbReference>
<dbReference type="CDD" id="cd11301">
    <property type="entry name" value="Fut1_Fut2_like"/>
    <property type="match status" value="1"/>
</dbReference>
<dbReference type="Pfam" id="PF01531">
    <property type="entry name" value="Glyco_transf_11"/>
    <property type="match status" value="1"/>
</dbReference>
<evidence type="ECO:0000256" key="1">
    <source>
        <dbReference type="ARBA" id="ARBA00022676"/>
    </source>
</evidence>
<sequence>MFLRGENLRKRYLKYRNGLMVIVEIKGGLGNQLFQYAFGRAISLYRKEQLVLDVSWYYKDNVIFILKSIRGRIITFLKNRSIVFDVPTPRRFCLNDFFLNKDVKKKIFFSSPKTRTFQSTKKSFDKELYNAILMAKEKDIYLRGYWQSYKYFEKFTEQMKDELKSKGSEKISEKRGLITNKVGIHFRRGDYVNYKGAQDLFETLSMEYYFNAIDVIKKKINDPEFMIFSDDIDWVKKNFQVMEDIEYVEPNGEVEDFTKMSDCDHFIIANSTYSWWAAFLSRNSNKLIIAPEKWYKDVNENKFSKDIIPNSWIKI</sequence>
<dbReference type="EMBL" id="LBQH01000007">
    <property type="protein sequence ID" value="KKP77934.1"/>
    <property type="molecule type" value="Genomic_DNA"/>
</dbReference>
<dbReference type="PANTHER" id="PTHR11927:SF9">
    <property type="entry name" value="L-FUCOSYLTRANSFERASE"/>
    <property type="match status" value="1"/>
</dbReference>
<comment type="caution">
    <text evidence="3">The sequence shown here is derived from an EMBL/GenBank/DDBJ whole genome shotgun (WGS) entry which is preliminary data.</text>
</comment>
<keyword evidence="2" id="KW-0808">Transferase</keyword>
<reference evidence="3 4" key="1">
    <citation type="journal article" date="2015" name="Nature">
        <title>rRNA introns, odd ribosomes, and small enigmatic genomes across a large radiation of phyla.</title>
        <authorList>
            <person name="Brown C.T."/>
            <person name="Hug L.A."/>
            <person name="Thomas B.C."/>
            <person name="Sharon I."/>
            <person name="Castelle C.J."/>
            <person name="Singh A."/>
            <person name="Wilkins M.J."/>
            <person name="Williams K.H."/>
            <person name="Banfield J.F."/>
        </authorList>
    </citation>
    <scope>NUCLEOTIDE SEQUENCE [LARGE SCALE GENOMIC DNA]</scope>
</reference>
<keyword evidence="1" id="KW-0328">Glycosyltransferase</keyword>
<evidence type="ECO:0000313" key="3">
    <source>
        <dbReference type="EMBL" id="KKP77934.1"/>
    </source>
</evidence>